<keyword evidence="1" id="KW-0812">Transmembrane</keyword>
<keyword evidence="1" id="KW-0472">Membrane</keyword>
<name>A0A2P2JJC0_RHIMU</name>
<evidence type="ECO:0000313" key="2">
    <source>
        <dbReference type="EMBL" id="MBW93535.1"/>
    </source>
</evidence>
<dbReference type="EMBL" id="GGEC01013052">
    <property type="protein sequence ID" value="MBW93535.1"/>
    <property type="molecule type" value="Transcribed_RNA"/>
</dbReference>
<dbReference type="GO" id="GO:0016740">
    <property type="term" value="F:transferase activity"/>
    <property type="evidence" value="ECO:0007669"/>
    <property type="project" value="UniProtKB-KW"/>
</dbReference>
<proteinExistence type="predicted"/>
<accession>A0A2P2JJC0</accession>
<organism evidence="2">
    <name type="scientific">Rhizophora mucronata</name>
    <name type="common">Asiatic mangrove</name>
    <dbReference type="NCBI Taxonomy" id="61149"/>
    <lineage>
        <taxon>Eukaryota</taxon>
        <taxon>Viridiplantae</taxon>
        <taxon>Streptophyta</taxon>
        <taxon>Embryophyta</taxon>
        <taxon>Tracheophyta</taxon>
        <taxon>Spermatophyta</taxon>
        <taxon>Magnoliopsida</taxon>
        <taxon>eudicotyledons</taxon>
        <taxon>Gunneridae</taxon>
        <taxon>Pentapetalae</taxon>
        <taxon>rosids</taxon>
        <taxon>fabids</taxon>
        <taxon>Malpighiales</taxon>
        <taxon>Rhizophoraceae</taxon>
        <taxon>Rhizophora</taxon>
    </lineage>
</organism>
<evidence type="ECO:0000256" key="1">
    <source>
        <dbReference type="SAM" id="Phobius"/>
    </source>
</evidence>
<feature type="transmembrane region" description="Helical" evidence="1">
    <location>
        <begin position="30"/>
        <end position="49"/>
    </location>
</feature>
<keyword evidence="2" id="KW-0808">Transferase</keyword>
<reference evidence="2" key="1">
    <citation type="submission" date="2018-02" db="EMBL/GenBank/DDBJ databases">
        <title>Rhizophora mucronata_Transcriptome.</title>
        <authorList>
            <person name="Meera S.P."/>
            <person name="Sreeshan A."/>
            <person name="Augustine A."/>
        </authorList>
    </citation>
    <scope>NUCLEOTIDE SEQUENCE</scope>
    <source>
        <tissue evidence="2">Leaf</tissue>
    </source>
</reference>
<protein>
    <submittedName>
        <fullName evidence="2">Glutathione S-transferase</fullName>
    </submittedName>
</protein>
<dbReference type="AlphaFoldDB" id="A0A2P2JJC0"/>
<keyword evidence="1" id="KW-1133">Transmembrane helix</keyword>
<sequence>MVNSNKHNSIFEPDCVPVEVPRKRKSIQHFICYFIHFFKIIFLVQQFILQMLKAIHISCLTECLTSNKPRIPH</sequence>